<protein>
    <submittedName>
        <fullName evidence="2">Uncharacterized protein</fullName>
    </submittedName>
</protein>
<proteinExistence type="predicted"/>
<dbReference type="EMBL" id="BKCJ011022350">
    <property type="protein sequence ID" value="GFC68925.1"/>
    <property type="molecule type" value="Genomic_DNA"/>
</dbReference>
<comment type="caution">
    <text evidence="2">The sequence shown here is derived from an EMBL/GenBank/DDBJ whole genome shotgun (WGS) entry which is preliminary data.</text>
</comment>
<feature type="region of interest" description="Disordered" evidence="1">
    <location>
        <begin position="58"/>
        <end position="143"/>
    </location>
</feature>
<accession>A0A699QCJ6</accession>
<sequence length="143" mass="16650">AHSLLEFELKKILIEKIKANKSINRHDTQKNLYNALIESYNSDKDIITSYGDVVLLKRERDDQDKDEDPSARSDWGTKRWKSGKDVDESIHAEDPSHIVEESGIQQDQEIVTGDNDEEHVDKEVTKADWFKKPERPPTYDPDW</sequence>
<feature type="compositionally biased region" description="Basic and acidic residues" evidence="1">
    <location>
        <begin position="119"/>
        <end position="137"/>
    </location>
</feature>
<evidence type="ECO:0000256" key="1">
    <source>
        <dbReference type="SAM" id="MobiDB-lite"/>
    </source>
</evidence>
<evidence type="ECO:0000313" key="2">
    <source>
        <dbReference type="EMBL" id="GFC68925.1"/>
    </source>
</evidence>
<gene>
    <name evidence="2" type="ORF">Tci_840895</name>
</gene>
<feature type="non-terminal residue" evidence="2">
    <location>
        <position position="1"/>
    </location>
</feature>
<feature type="compositionally biased region" description="Basic and acidic residues" evidence="1">
    <location>
        <begin position="58"/>
        <end position="100"/>
    </location>
</feature>
<name>A0A699QCJ6_TANCI</name>
<dbReference type="AlphaFoldDB" id="A0A699QCJ6"/>
<reference evidence="2" key="1">
    <citation type="journal article" date="2019" name="Sci. Rep.">
        <title>Draft genome of Tanacetum cinerariifolium, the natural source of mosquito coil.</title>
        <authorList>
            <person name="Yamashiro T."/>
            <person name="Shiraishi A."/>
            <person name="Satake H."/>
            <person name="Nakayama K."/>
        </authorList>
    </citation>
    <scope>NUCLEOTIDE SEQUENCE</scope>
</reference>
<feature type="non-terminal residue" evidence="2">
    <location>
        <position position="143"/>
    </location>
</feature>
<organism evidence="2">
    <name type="scientific">Tanacetum cinerariifolium</name>
    <name type="common">Dalmatian daisy</name>
    <name type="synonym">Chrysanthemum cinerariifolium</name>
    <dbReference type="NCBI Taxonomy" id="118510"/>
    <lineage>
        <taxon>Eukaryota</taxon>
        <taxon>Viridiplantae</taxon>
        <taxon>Streptophyta</taxon>
        <taxon>Embryophyta</taxon>
        <taxon>Tracheophyta</taxon>
        <taxon>Spermatophyta</taxon>
        <taxon>Magnoliopsida</taxon>
        <taxon>eudicotyledons</taxon>
        <taxon>Gunneridae</taxon>
        <taxon>Pentapetalae</taxon>
        <taxon>asterids</taxon>
        <taxon>campanulids</taxon>
        <taxon>Asterales</taxon>
        <taxon>Asteraceae</taxon>
        <taxon>Asteroideae</taxon>
        <taxon>Anthemideae</taxon>
        <taxon>Anthemidinae</taxon>
        <taxon>Tanacetum</taxon>
    </lineage>
</organism>